<protein>
    <submittedName>
        <fullName evidence="1">Uncharacterized protein</fullName>
    </submittedName>
</protein>
<comment type="caution">
    <text evidence="1">The sequence shown here is derived from an EMBL/GenBank/DDBJ whole genome shotgun (WGS) entry which is preliminary data.</text>
</comment>
<evidence type="ECO:0000313" key="2">
    <source>
        <dbReference type="Proteomes" id="UP001197378"/>
    </source>
</evidence>
<dbReference type="Proteomes" id="UP001197378">
    <property type="component" value="Unassembled WGS sequence"/>
</dbReference>
<dbReference type="RefSeq" id="WP_215871810.1">
    <property type="nucleotide sequence ID" value="NZ_JAAXYO010000029.1"/>
</dbReference>
<dbReference type="AlphaFoldDB" id="A0AAE2YMT3"/>
<keyword evidence="2" id="KW-1185">Reference proteome</keyword>
<accession>A0AAE2YMT3</accession>
<gene>
    <name evidence="1" type="ORF">HFQ13_01845</name>
</gene>
<name>A0AAE2YMT3_9PROT</name>
<organism evidence="1 2">
    <name type="scientific">Igneacidithiobacillus copahuensis</name>
    <dbReference type="NCBI Taxonomy" id="2724909"/>
    <lineage>
        <taxon>Bacteria</taxon>
        <taxon>Pseudomonadati</taxon>
        <taxon>Pseudomonadota</taxon>
        <taxon>Acidithiobacillia</taxon>
        <taxon>Acidithiobacillales</taxon>
        <taxon>Acidithiobacillaceae</taxon>
        <taxon>Igneacidithiobacillus</taxon>
    </lineage>
</organism>
<sequence length="57" mass="5883">MKKPKRSTLLMFLFLVLWAAAMVALVVIGFTNIQPAGIGKSGATPQASEAAPSHGAS</sequence>
<reference evidence="1" key="1">
    <citation type="journal article" date="2021" name="ISME J.">
        <title>Genomic evolution of the class Acidithiobacillia: deep-branching Proteobacteria living in extreme acidic conditions.</title>
        <authorList>
            <person name="Moya-Beltran A."/>
            <person name="Beard S."/>
            <person name="Rojas-Villalobos C."/>
            <person name="Issotta F."/>
            <person name="Gallardo Y."/>
            <person name="Ulloa R."/>
            <person name="Giaveno A."/>
            <person name="Degli Esposti M."/>
            <person name="Johnson D.B."/>
            <person name="Quatrini R."/>
        </authorList>
    </citation>
    <scope>NUCLEOTIDE SEQUENCE</scope>
    <source>
        <strain evidence="1">VAN18-1</strain>
    </source>
</reference>
<dbReference type="EMBL" id="JAAXYO010000029">
    <property type="protein sequence ID" value="MBU2786969.1"/>
    <property type="molecule type" value="Genomic_DNA"/>
</dbReference>
<proteinExistence type="predicted"/>
<evidence type="ECO:0000313" key="1">
    <source>
        <dbReference type="EMBL" id="MBU2786969.1"/>
    </source>
</evidence>